<comment type="caution">
    <text evidence="1">The sequence shown here is derived from an EMBL/GenBank/DDBJ whole genome shotgun (WGS) entry which is preliminary data.</text>
</comment>
<dbReference type="Proteomes" id="UP000808337">
    <property type="component" value="Unassembled WGS sequence"/>
</dbReference>
<evidence type="ECO:0000313" key="1">
    <source>
        <dbReference type="EMBL" id="MBK9982934.1"/>
    </source>
</evidence>
<gene>
    <name evidence="1" type="ORF">IPP15_11025</name>
</gene>
<evidence type="ECO:0000313" key="2">
    <source>
        <dbReference type="Proteomes" id="UP000808337"/>
    </source>
</evidence>
<dbReference type="AlphaFoldDB" id="A0A9D7SVJ4"/>
<protein>
    <submittedName>
        <fullName evidence="1">Uncharacterized protein</fullName>
    </submittedName>
</protein>
<reference evidence="1 2" key="1">
    <citation type="submission" date="2020-10" db="EMBL/GenBank/DDBJ databases">
        <title>Connecting structure to function with the recovery of over 1000 high-quality activated sludge metagenome-assembled genomes encoding full-length rRNA genes using long-read sequencing.</title>
        <authorList>
            <person name="Singleton C.M."/>
            <person name="Petriglieri F."/>
            <person name="Kristensen J.M."/>
            <person name="Kirkegaard R.H."/>
            <person name="Michaelsen T.Y."/>
            <person name="Andersen M.H."/>
            <person name="Karst S.M."/>
            <person name="Dueholm M.S."/>
            <person name="Nielsen P.H."/>
            <person name="Albertsen M."/>
        </authorList>
    </citation>
    <scope>NUCLEOTIDE SEQUENCE [LARGE SCALE GENOMIC DNA]</scope>
    <source>
        <strain evidence="1">Ribe_18-Q3-R11-54_MAXAC.273</strain>
    </source>
</reference>
<accession>A0A9D7SVJ4</accession>
<dbReference type="EMBL" id="JADKGY010000008">
    <property type="protein sequence ID" value="MBK9982934.1"/>
    <property type="molecule type" value="Genomic_DNA"/>
</dbReference>
<organism evidence="1 2">
    <name type="scientific">Candidatus Opimibacter skivensis</name>
    <dbReference type="NCBI Taxonomy" id="2982028"/>
    <lineage>
        <taxon>Bacteria</taxon>
        <taxon>Pseudomonadati</taxon>
        <taxon>Bacteroidota</taxon>
        <taxon>Saprospiria</taxon>
        <taxon>Saprospirales</taxon>
        <taxon>Saprospiraceae</taxon>
        <taxon>Candidatus Opimibacter</taxon>
    </lineage>
</organism>
<proteinExistence type="predicted"/>
<name>A0A9D7SVJ4_9BACT</name>
<sequence length="47" mass="5562">MKWINDNYTTSGLAEFRKDKPGELVWDGALSTYQSQNEFKVYVFKKK</sequence>